<protein>
    <submittedName>
        <fullName evidence="1">Uncharacterized protein</fullName>
    </submittedName>
</protein>
<evidence type="ECO:0000313" key="1">
    <source>
        <dbReference type="EMBL" id="MBW7458106.1"/>
    </source>
</evidence>
<organism evidence="1 2">
    <name type="scientific">Paenibacillus sepulcri</name>
    <dbReference type="NCBI Taxonomy" id="359917"/>
    <lineage>
        <taxon>Bacteria</taxon>
        <taxon>Bacillati</taxon>
        <taxon>Bacillota</taxon>
        <taxon>Bacilli</taxon>
        <taxon>Bacillales</taxon>
        <taxon>Paenibacillaceae</taxon>
        <taxon>Paenibacillus</taxon>
    </lineage>
</organism>
<sequence>SCFAFAKDGSACEFGQLIEPEDGGLAAGSADTAMDRENRQIRARLTLVNFRIMNKTPQLYADLAKRLKKKQGLSSAAAAFCMNG</sequence>
<comment type="caution">
    <text evidence="1">The sequence shown here is derived from an EMBL/GenBank/DDBJ whole genome shotgun (WGS) entry which is preliminary data.</text>
</comment>
<dbReference type="EMBL" id="JAHZIK010001071">
    <property type="protein sequence ID" value="MBW7458106.1"/>
    <property type="molecule type" value="Genomic_DNA"/>
</dbReference>
<dbReference type="Proteomes" id="UP001519887">
    <property type="component" value="Unassembled WGS sequence"/>
</dbReference>
<feature type="non-terminal residue" evidence="1">
    <location>
        <position position="1"/>
    </location>
</feature>
<name>A0ABS7CB37_9BACL</name>
<proteinExistence type="predicted"/>
<evidence type="ECO:0000313" key="2">
    <source>
        <dbReference type="Proteomes" id="UP001519887"/>
    </source>
</evidence>
<accession>A0ABS7CB37</accession>
<keyword evidence="2" id="KW-1185">Reference proteome</keyword>
<reference evidence="1 2" key="1">
    <citation type="submission" date="2021-07" db="EMBL/GenBank/DDBJ databases">
        <title>Paenibacillus radiodurans sp. nov., isolated from the southeastern edge of Tengger Desert.</title>
        <authorList>
            <person name="Zhang G."/>
        </authorList>
    </citation>
    <scope>NUCLEOTIDE SEQUENCE [LARGE SCALE GENOMIC DNA]</scope>
    <source>
        <strain evidence="1 2">CCM 7311</strain>
    </source>
</reference>
<gene>
    <name evidence="1" type="ORF">K0U00_29095</name>
</gene>